<dbReference type="Pfam" id="PF01555">
    <property type="entry name" value="N6_N4_Mtase"/>
    <property type="match status" value="1"/>
</dbReference>
<dbReference type="EMBL" id="CP007711">
    <property type="protein sequence ID" value="AIV03581.1"/>
    <property type="molecule type" value="Genomic_DNA"/>
</dbReference>
<comment type="similarity">
    <text evidence="1">Belongs to the N(4)/N(6)-methyltransferase family.</text>
</comment>
<evidence type="ECO:0000256" key="1">
    <source>
        <dbReference type="ARBA" id="ARBA00006594"/>
    </source>
</evidence>
<dbReference type="KEGG" id="mgj:MGM1_1980"/>
<protein>
    <submittedName>
        <fullName evidence="6">Type III restriction-modification system methylase</fullName>
    </submittedName>
</protein>
<evidence type="ECO:0000313" key="6">
    <source>
        <dbReference type="EMBL" id="AIV03581.1"/>
    </source>
</evidence>
<accession>A0A097SSM4</accession>
<dbReference type="SUPFAM" id="SSF53335">
    <property type="entry name" value="S-adenosyl-L-methionine-dependent methyltransferases"/>
    <property type="match status" value="1"/>
</dbReference>
<dbReference type="PROSITE" id="PS00092">
    <property type="entry name" value="N6_MTASE"/>
    <property type="match status" value="1"/>
</dbReference>
<proteinExistence type="inferred from homology"/>
<keyword evidence="2 6" id="KW-0489">Methyltransferase</keyword>
<evidence type="ECO:0000259" key="5">
    <source>
        <dbReference type="Pfam" id="PF01555"/>
    </source>
</evidence>
<keyword evidence="7" id="KW-1185">Reference proteome</keyword>
<dbReference type="GO" id="GO:0008170">
    <property type="term" value="F:N-methyltransferase activity"/>
    <property type="evidence" value="ECO:0007669"/>
    <property type="project" value="InterPro"/>
</dbReference>
<keyword evidence="3" id="KW-0808">Transferase</keyword>
<keyword evidence="4" id="KW-0949">S-adenosyl-L-methionine</keyword>
<evidence type="ECO:0000313" key="7">
    <source>
        <dbReference type="Proteomes" id="UP000030066"/>
    </source>
</evidence>
<evidence type="ECO:0000256" key="4">
    <source>
        <dbReference type="ARBA" id="ARBA00022691"/>
    </source>
</evidence>
<dbReference type="InterPro" id="IPR002052">
    <property type="entry name" value="DNA_methylase_N6_adenine_CS"/>
</dbReference>
<evidence type="ECO:0000256" key="3">
    <source>
        <dbReference type="ARBA" id="ARBA00022679"/>
    </source>
</evidence>
<reference evidence="6 7" key="1">
    <citation type="journal article" date="2014" name="PLoS ONE">
        <title>An emerging Mycoplasma associated with trichomoniasis, vaginal infection and disease.</title>
        <authorList>
            <consortium name="Vaginal Microbiome Consortium"/>
            <person name="Fettweis J.M."/>
            <person name="Serrano M.G."/>
            <person name="Huang B."/>
            <person name="Brooks J.P."/>
            <person name="Glascock A.L."/>
            <person name="Sheth N.U."/>
            <person name="Strauss J.F.III."/>
            <person name="Jefferson K.K."/>
            <person name="Buck G.A."/>
        </authorList>
    </citation>
    <scope>NUCLEOTIDE SEQUENCE [LARGE SCALE GENOMIC DNA]</scope>
    <source>
        <strain evidence="6 7">VCU_M1</strain>
    </source>
</reference>
<dbReference type="STRING" id="1318617.MGM1_1980"/>
<evidence type="ECO:0000256" key="2">
    <source>
        <dbReference type="ARBA" id="ARBA00022603"/>
    </source>
</evidence>
<dbReference type="InterPro" id="IPR002295">
    <property type="entry name" value="N4/N6-MTase_EcoPI_Mod-like"/>
</dbReference>
<dbReference type="Gene3D" id="3.40.50.150">
    <property type="entry name" value="Vaccinia Virus protein VP39"/>
    <property type="match status" value="1"/>
</dbReference>
<feature type="domain" description="DNA methylase N-4/N-6" evidence="5">
    <location>
        <begin position="125"/>
        <end position="449"/>
    </location>
</feature>
<dbReference type="eggNOG" id="COG2189">
    <property type="taxonomic scope" value="Bacteria"/>
</dbReference>
<dbReference type="GO" id="GO:0003677">
    <property type="term" value="F:DNA binding"/>
    <property type="evidence" value="ECO:0007669"/>
    <property type="project" value="InterPro"/>
</dbReference>
<organism evidence="6 7">
    <name type="scientific">Candidatus Malacoplasma girerdii</name>
    <dbReference type="NCBI Taxonomy" id="1318617"/>
    <lineage>
        <taxon>Bacteria</taxon>
        <taxon>Bacillati</taxon>
        <taxon>Mycoplasmatota</taxon>
        <taxon>Mycoplasmoidales</taxon>
        <taxon>Mycoplasmoidaceae</taxon>
        <taxon>Malacoplasma</taxon>
    </lineage>
</organism>
<dbReference type="InterPro" id="IPR002941">
    <property type="entry name" value="DNA_methylase_N4/N6"/>
</dbReference>
<dbReference type="Proteomes" id="UP000030066">
    <property type="component" value="Chromosome"/>
</dbReference>
<dbReference type="AlphaFoldDB" id="A0A097SSM4"/>
<sequence>MSNALDLRKEVIEYYQNKLTNHEISEEDFGFIQRIINKCDNILDLQRFRTIINVYNRTGLYFRPIFDEKLTNKISYLKKNKDLSFVAPASLSLSLSEQYKNEHKLIIGDNFPILLNLLITHRNQIDIIYIDPPYGANSMGEAATVTYENKKLTRDHLLSMLKIRLEIAKLLLKDTGAIFCSIDDKNQAYVKCLFDEVFQEKNFVSNLIWVKKHGPGGNTSANDSIVTNTEYVLVYAKNIKLLNISILKHNQKRLKDLGYIYEDEYLNERGRYKLTPLFHPSSNGSFQYIKSLDYEIKAPDGTMFSLHVNKGKNKRAGRYTWSYSAYKAGDELGFIECHKNNDGDWIAYRKQYEKVKFNPRTRKVEQKDAGQPYENIINDLESTYIDDYYSAEGGKDFVNILVDKNIFNFPKPVRLIMHLLAMIDNNDAVVLDFFAGSGTTGEAVMQLNRLDQGNRKFILATNNENNIAYKVTYERLKRIMTGKSTSGEKFKWLEKNKPFINDSLSVYEVNFINNNDQNIFNAINENDYGMNSMSLKDKVDWICQNFKDTQKKLEENND</sequence>
<dbReference type="SMR" id="A0A097SSM4"/>
<dbReference type="PRINTS" id="PR00506">
    <property type="entry name" value="D21N6MTFRASE"/>
</dbReference>
<dbReference type="GO" id="GO:0032259">
    <property type="term" value="P:methylation"/>
    <property type="evidence" value="ECO:0007669"/>
    <property type="project" value="UniProtKB-KW"/>
</dbReference>
<dbReference type="InterPro" id="IPR029063">
    <property type="entry name" value="SAM-dependent_MTases_sf"/>
</dbReference>
<dbReference type="REBASE" id="95971">
    <property type="entry name" value="M.MspM1ORF1980P"/>
</dbReference>
<gene>
    <name evidence="6" type="ORF">MGM1_1980</name>
</gene>
<dbReference type="HOGENOM" id="CLU_020164_1_2_14"/>
<name>A0A097SSM4_9BACT</name>